<gene>
    <name evidence="6" type="ORF">A2519_03580</name>
</gene>
<name>A0A1F7FF94_UNCRA</name>
<dbReference type="PANTHER" id="PTHR42887">
    <property type="entry name" value="OS12G0638800 PROTEIN"/>
    <property type="match status" value="1"/>
</dbReference>
<dbReference type="Pfam" id="PF22780">
    <property type="entry name" value="HI0933_like_1st"/>
    <property type="match status" value="1"/>
</dbReference>
<dbReference type="InterPro" id="IPR057661">
    <property type="entry name" value="RsdA/BaiN/AoA(So)_Rossmann"/>
</dbReference>
<dbReference type="NCBIfam" id="TIGR00275">
    <property type="entry name" value="aminoacetone oxidase family FAD-binding enzyme"/>
    <property type="match status" value="1"/>
</dbReference>
<sequence length="411" mass="43281">MTYDCIVAGAGPAGLMAALIAARAGKKTIVFEQNARPGAKILVSGGGRCNFTNTLGVDEFWPRLGRQGRFMAQALGVFGPEAIIEFFKSCGVEHMSPDTFHVYPASEKAADILGALVTACTRAGVEIRTHTKIDTLVIEAGIVTGVASGSTFFKAKNVVVATGSMARPDLGGNESGYTLCRQAGHAIKTPLPALVPLKTEEPWVASCAGASFEHARVAIDLPKYRAFAATGPLLFTHQGLSGPAVLDISGSVAEAIERLGKVLLTIDFFPETSREMWLNRFDGWYERLPRKTVLNLLADHMPRSFAQFLCSQAGCTPETTAAHLTSQARRTFCSQLTGCFFTVCGTSGFDGAMVARGGVALAGVDPESFASKKTPGLHIAGEVLDIDGPCGGFNLTCAFASGYCAGLSIAK</sequence>
<dbReference type="EMBL" id="MFYX01000057">
    <property type="protein sequence ID" value="OGK05365.1"/>
    <property type="molecule type" value="Genomic_DNA"/>
</dbReference>
<dbReference type="Pfam" id="PF03486">
    <property type="entry name" value="HI0933_like"/>
    <property type="match status" value="1"/>
</dbReference>
<evidence type="ECO:0008006" key="8">
    <source>
        <dbReference type="Google" id="ProtNLM"/>
    </source>
</evidence>
<proteinExistence type="predicted"/>
<dbReference type="InterPro" id="IPR036188">
    <property type="entry name" value="FAD/NAD-bd_sf"/>
</dbReference>
<dbReference type="Gene3D" id="2.40.30.10">
    <property type="entry name" value="Translation factors"/>
    <property type="match status" value="1"/>
</dbReference>
<dbReference type="InterPro" id="IPR023166">
    <property type="entry name" value="BaiN-like_dom_sf"/>
</dbReference>
<evidence type="ECO:0000259" key="5">
    <source>
        <dbReference type="Pfam" id="PF22780"/>
    </source>
</evidence>
<dbReference type="InterPro" id="IPR055178">
    <property type="entry name" value="RsdA/BaiN/AoA(So)-like_dom"/>
</dbReference>
<dbReference type="PRINTS" id="PR00411">
    <property type="entry name" value="PNDRDTASEI"/>
</dbReference>
<feature type="domain" description="RsdA/BaiN/AoA(So)-like insert" evidence="5">
    <location>
        <begin position="192"/>
        <end position="354"/>
    </location>
</feature>
<dbReference type="Gene3D" id="3.50.50.60">
    <property type="entry name" value="FAD/NAD(P)-binding domain"/>
    <property type="match status" value="1"/>
</dbReference>
<evidence type="ECO:0000256" key="2">
    <source>
        <dbReference type="ARBA" id="ARBA00022630"/>
    </source>
</evidence>
<dbReference type="AlphaFoldDB" id="A0A1F7FF94"/>
<protein>
    <recommendedName>
        <fullName evidence="8">Flavoprotein</fullName>
    </recommendedName>
</protein>
<keyword evidence="2" id="KW-0285">Flavoprotein</keyword>
<keyword evidence="3" id="KW-0274">FAD</keyword>
<accession>A0A1F7FF94</accession>
<dbReference type="SUPFAM" id="SSF160996">
    <property type="entry name" value="HI0933 insert domain-like"/>
    <property type="match status" value="1"/>
</dbReference>
<comment type="caution">
    <text evidence="6">The sequence shown here is derived from an EMBL/GenBank/DDBJ whole genome shotgun (WGS) entry which is preliminary data.</text>
</comment>
<comment type="cofactor">
    <cofactor evidence="1">
        <name>FAD</name>
        <dbReference type="ChEBI" id="CHEBI:57692"/>
    </cofactor>
</comment>
<evidence type="ECO:0000313" key="7">
    <source>
        <dbReference type="Proteomes" id="UP000179243"/>
    </source>
</evidence>
<dbReference type="InterPro" id="IPR004792">
    <property type="entry name" value="BaiN-like"/>
</dbReference>
<evidence type="ECO:0000256" key="3">
    <source>
        <dbReference type="ARBA" id="ARBA00022827"/>
    </source>
</evidence>
<reference evidence="6 7" key="1">
    <citation type="journal article" date="2016" name="Nat. Commun.">
        <title>Thousands of microbial genomes shed light on interconnected biogeochemical processes in an aquifer system.</title>
        <authorList>
            <person name="Anantharaman K."/>
            <person name="Brown C.T."/>
            <person name="Hug L.A."/>
            <person name="Sharon I."/>
            <person name="Castelle C.J."/>
            <person name="Probst A.J."/>
            <person name="Thomas B.C."/>
            <person name="Singh A."/>
            <person name="Wilkins M.J."/>
            <person name="Karaoz U."/>
            <person name="Brodie E.L."/>
            <person name="Williams K.H."/>
            <person name="Hubbard S.S."/>
            <person name="Banfield J.F."/>
        </authorList>
    </citation>
    <scope>NUCLEOTIDE SEQUENCE [LARGE SCALE GENOMIC DNA]</scope>
</reference>
<dbReference type="Gene3D" id="1.10.8.260">
    <property type="entry name" value="HI0933 insert domain-like"/>
    <property type="match status" value="1"/>
</dbReference>
<dbReference type="PANTHER" id="PTHR42887:SF2">
    <property type="entry name" value="OS12G0638800 PROTEIN"/>
    <property type="match status" value="1"/>
</dbReference>
<dbReference type="PRINTS" id="PR00368">
    <property type="entry name" value="FADPNR"/>
</dbReference>
<dbReference type="SUPFAM" id="SSF51905">
    <property type="entry name" value="FAD/NAD(P)-binding domain"/>
    <property type="match status" value="1"/>
</dbReference>
<feature type="domain" description="RsdA/BaiN/AoA(So)-like Rossmann fold-like" evidence="4">
    <location>
        <begin position="4"/>
        <end position="406"/>
    </location>
</feature>
<evidence type="ECO:0000256" key="1">
    <source>
        <dbReference type="ARBA" id="ARBA00001974"/>
    </source>
</evidence>
<dbReference type="Proteomes" id="UP000179243">
    <property type="component" value="Unassembled WGS sequence"/>
</dbReference>
<evidence type="ECO:0000313" key="6">
    <source>
        <dbReference type="EMBL" id="OGK05365.1"/>
    </source>
</evidence>
<organism evidence="6 7">
    <name type="scientific">Candidatus Raymondbacteria bacterium RIFOXYD12_FULL_49_13</name>
    <dbReference type="NCBI Taxonomy" id="1817890"/>
    <lineage>
        <taxon>Bacteria</taxon>
        <taxon>Raymondiibacteriota</taxon>
    </lineage>
</organism>
<evidence type="ECO:0000259" key="4">
    <source>
        <dbReference type="Pfam" id="PF03486"/>
    </source>
</evidence>